<evidence type="ECO:0000313" key="3">
    <source>
        <dbReference type="Proteomes" id="UP000324800"/>
    </source>
</evidence>
<protein>
    <submittedName>
        <fullName evidence="2">Uncharacterized protein</fullName>
    </submittedName>
</protein>
<feature type="compositionally biased region" description="Polar residues" evidence="1">
    <location>
        <begin position="126"/>
        <end position="160"/>
    </location>
</feature>
<organism evidence="2 3">
    <name type="scientific">Streblomastix strix</name>
    <dbReference type="NCBI Taxonomy" id="222440"/>
    <lineage>
        <taxon>Eukaryota</taxon>
        <taxon>Metamonada</taxon>
        <taxon>Preaxostyla</taxon>
        <taxon>Oxymonadida</taxon>
        <taxon>Streblomastigidae</taxon>
        <taxon>Streblomastix</taxon>
    </lineage>
</organism>
<name>A0A5J4U3Z9_9EUKA</name>
<gene>
    <name evidence="2" type="ORF">EZS28_039783</name>
</gene>
<dbReference type="AlphaFoldDB" id="A0A5J4U3Z9"/>
<dbReference type="Proteomes" id="UP000324800">
    <property type="component" value="Unassembled WGS sequence"/>
</dbReference>
<feature type="compositionally biased region" description="Basic and acidic residues" evidence="1">
    <location>
        <begin position="105"/>
        <end position="119"/>
    </location>
</feature>
<feature type="region of interest" description="Disordered" evidence="1">
    <location>
        <begin position="105"/>
        <end position="163"/>
    </location>
</feature>
<comment type="caution">
    <text evidence="2">The sequence shown here is derived from an EMBL/GenBank/DDBJ whole genome shotgun (WGS) entry which is preliminary data.</text>
</comment>
<evidence type="ECO:0000256" key="1">
    <source>
        <dbReference type="SAM" id="MobiDB-lite"/>
    </source>
</evidence>
<reference evidence="2 3" key="1">
    <citation type="submission" date="2019-03" db="EMBL/GenBank/DDBJ databases">
        <title>Single cell metagenomics reveals metabolic interactions within the superorganism composed of flagellate Streblomastix strix and complex community of Bacteroidetes bacteria on its surface.</title>
        <authorList>
            <person name="Treitli S.C."/>
            <person name="Kolisko M."/>
            <person name="Husnik F."/>
            <person name="Keeling P."/>
            <person name="Hampl V."/>
        </authorList>
    </citation>
    <scope>NUCLEOTIDE SEQUENCE [LARGE SCALE GENOMIC DNA]</scope>
    <source>
        <strain evidence="2">ST1C</strain>
    </source>
</reference>
<accession>A0A5J4U3Z9</accession>
<dbReference type="EMBL" id="SNRW01021337">
    <property type="protein sequence ID" value="KAA6364691.1"/>
    <property type="molecule type" value="Genomic_DNA"/>
</dbReference>
<evidence type="ECO:0000313" key="2">
    <source>
        <dbReference type="EMBL" id="KAA6364691.1"/>
    </source>
</evidence>
<dbReference type="OrthoDB" id="6083831at2759"/>
<sequence>MSSSPNRQFHSGILHKTLELGIAIVTVHIPDKENTQADALSRLSWRGDYKVKPEILQPALATVGINPTLDVFAHRTTKQCARYCSPQEDQRAVARDAFTIPWNERDITSSSSDRSDSKRNLKAQKRLSSGSSDITQMGSIQISNNATTDSKPNKSGSISSDFIGRQINDQIETKATTRRDRTSTDKYAEGESLYRQLASQSGLDDNAIDELIKATTFETWRKRRCGLTLLANYMKAETKDVSIFMGDKPDVELINALTWVKSNGGPKFRQKLKNMRMHCCATLSQFPKMPDISKYPLINAFFKRFKSPNYCQSKISNYLELIATL</sequence>
<proteinExistence type="predicted"/>